<accession>A0ABY7PTV1</accession>
<reference evidence="2 3" key="1">
    <citation type="journal article" date="2011" name="Int. J. Syst. Evol. Microbiol.">
        <title>Hymenobacter yonginensis sp. nov., isolated from a mesotrophic artificial lake.</title>
        <authorList>
            <person name="Joung Y."/>
            <person name="Cho S.H."/>
            <person name="Kim H."/>
            <person name="Kim S.B."/>
            <person name="Joh K."/>
        </authorList>
    </citation>
    <scope>NUCLEOTIDE SEQUENCE [LARGE SCALE GENOMIC DNA]</scope>
    <source>
        <strain evidence="2 3">KCTC 22745</strain>
    </source>
</reference>
<dbReference type="Pfam" id="PF13643">
    <property type="entry name" value="DUF4145"/>
    <property type="match status" value="1"/>
</dbReference>
<protein>
    <submittedName>
        <fullName evidence="2">DUF4145 domain-containing protein</fullName>
    </submittedName>
</protein>
<name>A0ABY7PTV1_9BACT</name>
<dbReference type="EMBL" id="CP115396">
    <property type="protein sequence ID" value="WBO86279.1"/>
    <property type="molecule type" value="Genomic_DNA"/>
</dbReference>
<keyword evidence="3" id="KW-1185">Reference proteome</keyword>
<evidence type="ECO:0000259" key="1">
    <source>
        <dbReference type="Pfam" id="PF13643"/>
    </source>
</evidence>
<organism evidence="2 3">
    <name type="scientific">Hymenobacter yonginensis</name>
    <dbReference type="NCBI Taxonomy" id="748197"/>
    <lineage>
        <taxon>Bacteria</taxon>
        <taxon>Pseudomonadati</taxon>
        <taxon>Bacteroidota</taxon>
        <taxon>Cytophagia</taxon>
        <taxon>Cytophagales</taxon>
        <taxon>Hymenobacteraceae</taxon>
        <taxon>Hymenobacter</taxon>
    </lineage>
</organism>
<feature type="domain" description="DUF4145" evidence="1">
    <location>
        <begin position="103"/>
        <end position="176"/>
    </location>
</feature>
<evidence type="ECO:0000313" key="3">
    <source>
        <dbReference type="Proteomes" id="UP001211872"/>
    </source>
</evidence>
<dbReference type="Proteomes" id="UP001211872">
    <property type="component" value="Chromosome"/>
</dbReference>
<dbReference type="InterPro" id="IPR025285">
    <property type="entry name" value="DUF4145"/>
</dbReference>
<dbReference type="RefSeq" id="WP_270128863.1">
    <property type="nucleotide sequence ID" value="NZ_CP115396.1"/>
</dbReference>
<evidence type="ECO:0000313" key="2">
    <source>
        <dbReference type="EMBL" id="WBO86279.1"/>
    </source>
</evidence>
<proteinExistence type="predicted"/>
<sequence length="218" mass="24322">MATTANITSETHNCGHCGNTSYMIKKGVIDDTVSEGDHKHGYYESGDFYRVLKCPNCLKINILTYFWHDSMDAEEDVNETLVYPQHQAFPVGLPAKILEYLTSAEKVKSIDVHAYALLLGRILEFVCYDRGAKSDKLYLMLEELAVKGDIPEKLVKVASGVRNFRNIGAHVGSGDLSTAELPIVRALLDAILTYIYSAEHLAAQAELKLSKIKKRRKV</sequence>
<gene>
    <name evidence="2" type="ORF">O9Z63_08450</name>
</gene>